<gene>
    <name evidence="15" type="ORF">F4694_005846</name>
</gene>
<evidence type="ECO:0000256" key="1">
    <source>
        <dbReference type="ARBA" id="ARBA00004651"/>
    </source>
</evidence>
<dbReference type="PANTHER" id="PTHR33843:SF4">
    <property type="entry name" value="ASCORBATE-SPECIFIC PTS SYSTEM EIIC COMPONENT"/>
    <property type="match status" value="1"/>
</dbReference>
<dbReference type="Pfam" id="PF03611">
    <property type="entry name" value="EIIC-GAT"/>
    <property type="match status" value="1"/>
</dbReference>
<evidence type="ECO:0000313" key="16">
    <source>
        <dbReference type="Proteomes" id="UP000548423"/>
    </source>
</evidence>
<comment type="subcellular location">
    <subcellularLocation>
        <location evidence="1">Cell membrane</location>
        <topology evidence="1">Multi-pass membrane protein</topology>
    </subcellularLocation>
</comment>
<dbReference type="InterPro" id="IPR051562">
    <property type="entry name" value="Ascorbate-PTS_EIIC"/>
</dbReference>
<dbReference type="PANTHER" id="PTHR33843">
    <property type="entry name" value="ASCORBATE-SPECIFIC PTS SYSTEM EIIC COMPONENT"/>
    <property type="match status" value="1"/>
</dbReference>
<comment type="function">
    <text evidence="10">The phosphoenolpyruvate-dependent sugar phosphotransferase system (sugar PTS), a major carbohydrate active transport system, catalyzes the phosphorylation of incoming sugar substrates concomitantly with their translocation across the cell membrane. The enzyme II UlaABC PTS system is involved in ascorbate transport.</text>
</comment>
<feature type="transmembrane region" description="Helical" evidence="14">
    <location>
        <begin position="128"/>
        <end position="158"/>
    </location>
</feature>
<evidence type="ECO:0000256" key="5">
    <source>
        <dbReference type="ARBA" id="ARBA00022597"/>
    </source>
</evidence>
<keyword evidence="8 14" id="KW-1133">Transmembrane helix</keyword>
<evidence type="ECO:0000256" key="10">
    <source>
        <dbReference type="ARBA" id="ARBA00037387"/>
    </source>
</evidence>
<evidence type="ECO:0000256" key="13">
    <source>
        <dbReference type="ARBA" id="ARBA00042859"/>
    </source>
</evidence>
<comment type="similarity">
    <text evidence="11">Belongs to the UlaA family.</text>
</comment>
<evidence type="ECO:0000256" key="3">
    <source>
        <dbReference type="ARBA" id="ARBA00022448"/>
    </source>
</evidence>
<sequence>MELIKVIVFDLLSSAAILVGLMAFIGLILQKQTAENIVSGTLKTIVGFLVFGVGSGAAVVALSSFQDLFAVGFGLKGVLPLAEAVTALAQQKFGTTVSLVMVFGFVMNLVVARFTPLKYIFLTGQHNLYLAALLTVMLKALGVSTTLIVIIGGILLGICSYVPSHLSAIYEESNWR</sequence>
<reference evidence="16" key="1">
    <citation type="submission" date="2020-07" db="EMBL/GenBank/DDBJ databases">
        <authorList>
            <person name="Partida-Martinez L."/>
            <person name="Huntemann M."/>
            <person name="Clum A."/>
            <person name="Wang J."/>
            <person name="Palaniappan K."/>
            <person name="Ritter S."/>
            <person name="Chen I.-M."/>
            <person name="Stamatis D."/>
            <person name="Reddy T."/>
            <person name="O'Malley R."/>
            <person name="Daum C."/>
            <person name="Shapiro N."/>
            <person name="Ivanova N."/>
            <person name="Kyrpides N."/>
            <person name="Woyke T."/>
        </authorList>
    </citation>
    <scope>NUCLEOTIDE SEQUENCE [LARGE SCALE GENOMIC DNA]</scope>
    <source>
        <strain evidence="16">AT2.8</strain>
    </source>
</reference>
<evidence type="ECO:0000313" key="15">
    <source>
        <dbReference type="EMBL" id="NYE08989.1"/>
    </source>
</evidence>
<feature type="transmembrane region" description="Helical" evidence="14">
    <location>
        <begin position="41"/>
        <end position="62"/>
    </location>
</feature>
<feature type="transmembrane region" description="Helical" evidence="14">
    <location>
        <begin position="6"/>
        <end position="29"/>
    </location>
</feature>
<keyword evidence="5" id="KW-0762">Sugar transport</keyword>
<evidence type="ECO:0000256" key="14">
    <source>
        <dbReference type="SAM" id="Phobius"/>
    </source>
</evidence>
<comment type="subunit">
    <text evidence="2">Homodimer.</text>
</comment>
<evidence type="ECO:0000256" key="6">
    <source>
        <dbReference type="ARBA" id="ARBA00022683"/>
    </source>
</evidence>
<feature type="transmembrane region" description="Helical" evidence="14">
    <location>
        <begin position="68"/>
        <end position="89"/>
    </location>
</feature>
<evidence type="ECO:0000256" key="11">
    <source>
        <dbReference type="ARBA" id="ARBA00038218"/>
    </source>
</evidence>
<keyword evidence="4" id="KW-1003">Cell membrane</keyword>
<dbReference type="GO" id="GO:0009401">
    <property type="term" value="P:phosphoenolpyruvate-dependent sugar phosphotransferase system"/>
    <property type="evidence" value="ECO:0007669"/>
    <property type="project" value="UniProtKB-KW"/>
</dbReference>
<feature type="transmembrane region" description="Helical" evidence="14">
    <location>
        <begin position="96"/>
        <end position="116"/>
    </location>
</feature>
<dbReference type="GO" id="GO:0005886">
    <property type="term" value="C:plasma membrane"/>
    <property type="evidence" value="ECO:0007669"/>
    <property type="project" value="UniProtKB-SubCell"/>
</dbReference>
<dbReference type="Proteomes" id="UP000548423">
    <property type="component" value="Unassembled WGS sequence"/>
</dbReference>
<keyword evidence="3" id="KW-0813">Transport</keyword>
<evidence type="ECO:0000256" key="8">
    <source>
        <dbReference type="ARBA" id="ARBA00022989"/>
    </source>
</evidence>
<name>A0A852TKZ2_9BACI</name>
<reference evidence="16" key="2">
    <citation type="submission" date="2020-08" db="EMBL/GenBank/DDBJ databases">
        <title>The Agave Microbiome: Exploring the role of microbial communities in plant adaptations to desert environments.</title>
        <authorList>
            <person name="Partida-Martinez L.P."/>
        </authorList>
    </citation>
    <scope>NUCLEOTIDE SEQUENCE [LARGE SCALE GENOMIC DNA]</scope>
    <source>
        <strain evidence="16">AT2.8</strain>
    </source>
</reference>
<proteinExistence type="inferred from homology"/>
<keyword evidence="6" id="KW-0598">Phosphotransferase system</keyword>
<evidence type="ECO:0000256" key="7">
    <source>
        <dbReference type="ARBA" id="ARBA00022692"/>
    </source>
</evidence>
<evidence type="ECO:0000256" key="2">
    <source>
        <dbReference type="ARBA" id="ARBA00011738"/>
    </source>
</evidence>
<dbReference type="InterPro" id="IPR004703">
    <property type="entry name" value="PTS_sugar-sp_permease"/>
</dbReference>
<accession>A0A852TKZ2</accession>
<dbReference type="AlphaFoldDB" id="A0A852TKZ2"/>
<keyword evidence="7 14" id="KW-0812">Transmembrane</keyword>
<protein>
    <recommendedName>
        <fullName evidence="12">Ascorbate-specific PTS system EIIC component</fullName>
    </recommendedName>
    <alternativeName>
        <fullName evidence="13">Ascorbate-specific permease IIC component UlaA</fullName>
    </alternativeName>
</protein>
<evidence type="ECO:0000256" key="12">
    <source>
        <dbReference type="ARBA" id="ARBA00039702"/>
    </source>
</evidence>
<organism evidence="15 16">
    <name type="scientific">Neobacillus niacini</name>
    <dbReference type="NCBI Taxonomy" id="86668"/>
    <lineage>
        <taxon>Bacteria</taxon>
        <taxon>Bacillati</taxon>
        <taxon>Bacillota</taxon>
        <taxon>Bacilli</taxon>
        <taxon>Bacillales</taxon>
        <taxon>Bacillaceae</taxon>
        <taxon>Neobacillus</taxon>
    </lineage>
</organism>
<comment type="caution">
    <text evidence="15">The sequence shown here is derived from an EMBL/GenBank/DDBJ whole genome shotgun (WGS) entry which is preliminary data.</text>
</comment>
<keyword evidence="9 14" id="KW-0472">Membrane</keyword>
<dbReference type="EMBL" id="JACCBX010000017">
    <property type="protein sequence ID" value="NYE08989.1"/>
    <property type="molecule type" value="Genomic_DNA"/>
</dbReference>
<evidence type="ECO:0000256" key="4">
    <source>
        <dbReference type="ARBA" id="ARBA00022475"/>
    </source>
</evidence>
<evidence type="ECO:0000256" key="9">
    <source>
        <dbReference type="ARBA" id="ARBA00023136"/>
    </source>
</evidence>